<comment type="caution">
    <text evidence="1">The sequence shown here is derived from an EMBL/GenBank/DDBJ whole genome shotgun (WGS) entry which is preliminary data.</text>
</comment>
<gene>
    <name evidence="1" type="ORF">J2S17_001142</name>
</gene>
<accession>A0ABU0AEQ3</accession>
<evidence type="ECO:0000313" key="1">
    <source>
        <dbReference type="EMBL" id="MDQ0269272.1"/>
    </source>
</evidence>
<keyword evidence="2" id="KW-1185">Reference proteome</keyword>
<proteinExistence type="predicted"/>
<reference evidence="1 2" key="1">
    <citation type="submission" date="2023-07" db="EMBL/GenBank/DDBJ databases">
        <title>Genomic Encyclopedia of Type Strains, Phase IV (KMG-IV): sequencing the most valuable type-strain genomes for metagenomic binning, comparative biology and taxonomic classification.</title>
        <authorList>
            <person name="Goeker M."/>
        </authorList>
    </citation>
    <scope>NUCLEOTIDE SEQUENCE [LARGE SCALE GENOMIC DNA]</scope>
    <source>
        <strain evidence="1 2">DSM 23494</strain>
    </source>
</reference>
<evidence type="ECO:0000313" key="2">
    <source>
        <dbReference type="Proteomes" id="UP001238088"/>
    </source>
</evidence>
<name>A0ABU0AEQ3_9BACI</name>
<protein>
    <submittedName>
        <fullName evidence="1">N-acetylglutamate synthase-like GNAT family acetyltransferase</fullName>
    </submittedName>
</protein>
<dbReference type="Gene3D" id="3.40.630.30">
    <property type="match status" value="1"/>
</dbReference>
<organism evidence="1 2">
    <name type="scientific">Cytobacillus purgationiresistens</name>
    <dbReference type="NCBI Taxonomy" id="863449"/>
    <lineage>
        <taxon>Bacteria</taxon>
        <taxon>Bacillati</taxon>
        <taxon>Bacillota</taxon>
        <taxon>Bacilli</taxon>
        <taxon>Bacillales</taxon>
        <taxon>Bacillaceae</taxon>
        <taxon>Cytobacillus</taxon>
    </lineage>
</organism>
<dbReference type="RefSeq" id="WP_307472708.1">
    <property type="nucleotide sequence ID" value="NZ_JAUSUB010000003.1"/>
</dbReference>
<dbReference type="EMBL" id="JAUSUB010000003">
    <property type="protein sequence ID" value="MDQ0269272.1"/>
    <property type="molecule type" value="Genomic_DNA"/>
</dbReference>
<sequence length="148" mass="16354">MTTSTVRVAQSNDIGRLMSFLQEASLSTEGVAEAIDYFILMEDDQGELKAGVGIEPYDDCGLLRSLVMRAGTSEHDLLYLLQQIFALAKDKGLTSVFLASNKRSTLELFLLMGFKKAEKADLPTSLLQSSHVQHVLTVDNSFFLQFSI</sequence>
<dbReference type="Proteomes" id="UP001238088">
    <property type="component" value="Unassembled WGS sequence"/>
</dbReference>